<keyword evidence="4" id="KW-0547">Nucleotide-binding</keyword>
<comment type="similarity">
    <text evidence="1">Belongs to the class-I aminoacyl-tRNA synthetase family.</text>
</comment>
<keyword evidence="6" id="KW-0648">Protein biosynthesis</keyword>
<evidence type="ECO:0000256" key="3">
    <source>
        <dbReference type="ARBA" id="ARBA00022598"/>
    </source>
</evidence>
<dbReference type="SUPFAM" id="SSF52374">
    <property type="entry name" value="Nucleotidylyl transferase"/>
    <property type="match status" value="1"/>
</dbReference>
<evidence type="ECO:0000256" key="1">
    <source>
        <dbReference type="ARBA" id="ARBA00005594"/>
    </source>
</evidence>
<keyword evidence="7" id="KW-0030">Aminoacyl-tRNA synthetase</keyword>
<evidence type="ECO:0000256" key="8">
    <source>
        <dbReference type="ARBA" id="ARBA00049929"/>
    </source>
</evidence>
<dbReference type="Gene3D" id="3.40.50.620">
    <property type="entry name" value="HUPs"/>
    <property type="match status" value="1"/>
</dbReference>
<dbReference type="FunFam" id="1.10.240.10:FF:000005">
    <property type="entry name" value="Tryptophan--tRNA ligase"/>
    <property type="match status" value="1"/>
</dbReference>
<dbReference type="EC" id="6.1.1.2" evidence="2"/>
<evidence type="ECO:0000256" key="5">
    <source>
        <dbReference type="ARBA" id="ARBA00022840"/>
    </source>
</evidence>
<dbReference type="InterPro" id="IPR002305">
    <property type="entry name" value="aa-tRNA-synth_Ic"/>
</dbReference>
<evidence type="ECO:0000313" key="9">
    <source>
        <dbReference type="EMBL" id="GAG40890.1"/>
    </source>
</evidence>
<dbReference type="GO" id="GO:0004830">
    <property type="term" value="F:tryptophan-tRNA ligase activity"/>
    <property type="evidence" value="ECO:0007669"/>
    <property type="project" value="UniProtKB-EC"/>
</dbReference>
<dbReference type="GO" id="GO:0005829">
    <property type="term" value="C:cytosol"/>
    <property type="evidence" value="ECO:0007669"/>
    <property type="project" value="TreeGrafter"/>
</dbReference>
<reference evidence="9" key="1">
    <citation type="journal article" date="2014" name="Front. Microbiol.">
        <title>High frequency of phylogenetically diverse reductive dehalogenase-homologous genes in deep subseafloor sedimentary metagenomes.</title>
        <authorList>
            <person name="Kawai M."/>
            <person name="Futagami T."/>
            <person name="Toyoda A."/>
            <person name="Takaki Y."/>
            <person name="Nishi S."/>
            <person name="Hori S."/>
            <person name="Arai W."/>
            <person name="Tsubouchi T."/>
            <person name="Morono Y."/>
            <person name="Uchiyama I."/>
            <person name="Ito T."/>
            <person name="Fujiyama A."/>
            <person name="Inagaki F."/>
            <person name="Takami H."/>
        </authorList>
    </citation>
    <scope>NUCLEOTIDE SEQUENCE</scope>
    <source>
        <strain evidence="9">Expedition CK06-06</strain>
    </source>
</reference>
<dbReference type="PANTHER" id="PTHR43766:SF1">
    <property type="entry name" value="TRYPTOPHAN--TRNA LIGASE, MITOCHONDRIAL"/>
    <property type="match status" value="1"/>
</dbReference>
<evidence type="ECO:0000256" key="7">
    <source>
        <dbReference type="ARBA" id="ARBA00023146"/>
    </source>
</evidence>
<comment type="caution">
    <text evidence="9">The sequence shown here is derived from an EMBL/GenBank/DDBJ whole genome shotgun (WGS) entry which is preliminary data.</text>
</comment>
<protein>
    <recommendedName>
        <fullName evidence="2">tryptophan--tRNA ligase</fullName>
        <ecNumber evidence="2">6.1.1.2</ecNumber>
    </recommendedName>
</protein>
<dbReference type="InterPro" id="IPR014729">
    <property type="entry name" value="Rossmann-like_a/b/a_fold"/>
</dbReference>
<dbReference type="InterPro" id="IPR050203">
    <property type="entry name" value="Trp-tRNA_synthetase"/>
</dbReference>
<dbReference type="PANTHER" id="PTHR43766">
    <property type="entry name" value="TRYPTOPHAN--TRNA LIGASE, MITOCHONDRIAL"/>
    <property type="match status" value="1"/>
</dbReference>
<keyword evidence="5" id="KW-0067">ATP-binding</keyword>
<dbReference type="GO" id="GO:0005524">
    <property type="term" value="F:ATP binding"/>
    <property type="evidence" value="ECO:0007669"/>
    <property type="project" value="UniProtKB-KW"/>
</dbReference>
<dbReference type="GO" id="GO:0006436">
    <property type="term" value="P:tryptophanyl-tRNA aminoacylation"/>
    <property type="evidence" value="ECO:0007669"/>
    <property type="project" value="TreeGrafter"/>
</dbReference>
<keyword evidence="3" id="KW-0436">Ligase</keyword>
<dbReference type="EMBL" id="BARS01046240">
    <property type="protein sequence ID" value="GAG40890.1"/>
    <property type="molecule type" value="Genomic_DNA"/>
</dbReference>
<sequence length="183" mass="20681">LVPVGADQKQHIEVTRDIAIRFNNAYSKVFTVPKEHIIESVAVVPGIDGRKMSKSYGNTIEIFEPEVSVRKKIMKIVTDSTPVEDPKDPDKCNVFALLKLVASPEELAEWESKYRNGGMGYGQAKKRLAELMTDYFKPFRQKRTELENNIDYVKEVLANGAERAKAVARETLEKARQAVGLRK</sequence>
<comment type="catalytic activity">
    <reaction evidence="8">
        <text>tRNA(Trp) + L-tryptophan + ATP = L-tryptophyl-tRNA(Trp) + AMP + diphosphate + H(+)</text>
        <dbReference type="Rhea" id="RHEA:24080"/>
        <dbReference type="Rhea" id="RHEA-COMP:9671"/>
        <dbReference type="Rhea" id="RHEA-COMP:9705"/>
        <dbReference type="ChEBI" id="CHEBI:15378"/>
        <dbReference type="ChEBI" id="CHEBI:30616"/>
        <dbReference type="ChEBI" id="CHEBI:33019"/>
        <dbReference type="ChEBI" id="CHEBI:57912"/>
        <dbReference type="ChEBI" id="CHEBI:78442"/>
        <dbReference type="ChEBI" id="CHEBI:78535"/>
        <dbReference type="ChEBI" id="CHEBI:456215"/>
        <dbReference type="EC" id="6.1.1.2"/>
    </reaction>
</comment>
<feature type="non-terminal residue" evidence="9">
    <location>
        <position position="1"/>
    </location>
</feature>
<proteinExistence type="inferred from homology"/>
<dbReference type="AlphaFoldDB" id="X0XCQ7"/>
<dbReference type="Gene3D" id="1.10.240.10">
    <property type="entry name" value="Tyrosyl-Transfer RNA Synthetase"/>
    <property type="match status" value="1"/>
</dbReference>
<evidence type="ECO:0000256" key="2">
    <source>
        <dbReference type="ARBA" id="ARBA00013161"/>
    </source>
</evidence>
<evidence type="ECO:0000256" key="4">
    <source>
        <dbReference type="ARBA" id="ARBA00022741"/>
    </source>
</evidence>
<evidence type="ECO:0000256" key="6">
    <source>
        <dbReference type="ARBA" id="ARBA00022917"/>
    </source>
</evidence>
<accession>X0XCQ7</accession>
<gene>
    <name evidence="9" type="ORF">S01H1_69625</name>
</gene>
<name>X0XCQ7_9ZZZZ</name>
<organism evidence="9">
    <name type="scientific">marine sediment metagenome</name>
    <dbReference type="NCBI Taxonomy" id="412755"/>
    <lineage>
        <taxon>unclassified sequences</taxon>
        <taxon>metagenomes</taxon>
        <taxon>ecological metagenomes</taxon>
    </lineage>
</organism>
<dbReference type="Pfam" id="PF00579">
    <property type="entry name" value="tRNA-synt_1b"/>
    <property type="match status" value="1"/>
</dbReference>